<accession>A0AAI8NMA5</accession>
<dbReference type="Gene3D" id="3.40.190.10">
    <property type="entry name" value="Periplasmic binding protein-like II"/>
    <property type="match status" value="1"/>
</dbReference>
<name>A0AAI8NMA5_9ENTR</name>
<dbReference type="AlphaFoldDB" id="A0AAI8NMA5"/>
<evidence type="ECO:0000313" key="1">
    <source>
        <dbReference type="EMBL" id="AWL56492.1"/>
    </source>
</evidence>
<gene>
    <name evidence="2" type="ORF">DKC00_21330</name>
    <name evidence="1" type="ORF">DKC11_11845</name>
</gene>
<dbReference type="EMBL" id="CP029443">
    <property type="protein sequence ID" value="AWL56492.1"/>
    <property type="molecule type" value="Genomic_DNA"/>
</dbReference>
<protein>
    <submittedName>
        <fullName evidence="2">Coproporphyrinogen III oxidase</fullName>
    </submittedName>
</protein>
<dbReference type="Proteomes" id="UP000245649">
    <property type="component" value="Chromosome"/>
</dbReference>
<evidence type="ECO:0000313" key="3">
    <source>
        <dbReference type="Proteomes" id="UP000245649"/>
    </source>
</evidence>
<organism evidence="2 3">
    <name type="scientific">Klebsiella quasipneumoniae</name>
    <dbReference type="NCBI Taxonomy" id="1463165"/>
    <lineage>
        <taxon>Bacteria</taxon>
        <taxon>Pseudomonadati</taxon>
        <taxon>Pseudomonadota</taxon>
        <taxon>Gammaproteobacteria</taxon>
        <taxon>Enterobacterales</taxon>
        <taxon>Enterobacteriaceae</taxon>
        <taxon>Klebsiella/Raoultella group</taxon>
        <taxon>Klebsiella</taxon>
        <taxon>Klebsiella pneumoniae complex</taxon>
    </lineage>
</organism>
<keyword evidence="4" id="KW-1185">Reference proteome</keyword>
<dbReference type="EMBL" id="CP029432">
    <property type="protein sequence ID" value="AWL64119.1"/>
    <property type="molecule type" value="Genomic_DNA"/>
</dbReference>
<sequence length="59" mass="7009">MAIFCRRYPDIRIELNKINRHGDIIAKIFAMAVYQRHLPERGLMAARVCCRTPRQPRNK</sequence>
<dbReference type="Proteomes" id="UP000245760">
    <property type="component" value="Chromosome"/>
</dbReference>
<proteinExistence type="predicted"/>
<evidence type="ECO:0000313" key="2">
    <source>
        <dbReference type="EMBL" id="AWL64119.1"/>
    </source>
</evidence>
<evidence type="ECO:0000313" key="4">
    <source>
        <dbReference type="Proteomes" id="UP000245760"/>
    </source>
</evidence>
<reference evidence="3 4" key="1">
    <citation type="submission" date="2018-05" db="EMBL/GenBank/DDBJ databases">
        <title>Klebsiella quasipneumonaiae provides a window into carbapenemase gene transfer, plasmid rearrangements and nosocomial acquisition from the hospital environment.</title>
        <authorList>
            <person name="Mathers A.J."/>
            <person name="Vegesana K."/>
            <person name="Stoesser N."/>
            <person name="Crook D."/>
            <person name="Vaughan A."/>
            <person name="Barry K."/>
            <person name="Parikh H."/>
            <person name="Sebra R."/>
            <person name="Kotay S."/>
            <person name="Walker A.S."/>
            <person name="Sheppard A.E."/>
        </authorList>
    </citation>
    <scope>NUCLEOTIDE SEQUENCE [LARGE SCALE GENOMIC DNA]</scope>
    <source>
        <strain evidence="1 4">CAV1947</strain>
        <strain evidence="2 3">CAV2018</strain>
    </source>
</reference>